<dbReference type="EMBL" id="JAXCLA010000002">
    <property type="protein sequence ID" value="MDY0743998.1"/>
    <property type="molecule type" value="Genomic_DNA"/>
</dbReference>
<comment type="caution">
    <text evidence="1">The sequence shown here is derived from an EMBL/GenBank/DDBJ whole genome shotgun (WGS) entry which is preliminary data.</text>
</comment>
<evidence type="ECO:0000313" key="1">
    <source>
        <dbReference type="EMBL" id="MDY0743998.1"/>
    </source>
</evidence>
<gene>
    <name evidence="1" type="ORF">SNE35_05760</name>
</gene>
<accession>A0ABU5DCI9</accession>
<keyword evidence="2" id="KW-1185">Reference proteome</keyword>
<name>A0ABU5DCI9_9BURK</name>
<dbReference type="RefSeq" id="WP_320421908.1">
    <property type="nucleotide sequence ID" value="NZ_JAXCLA010000002.1"/>
</dbReference>
<dbReference type="Proteomes" id="UP001285263">
    <property type="component" value="Unassembled WGS sequence"/>
</dbReference>
<sequence>MKGEDKPIQISERLFHSANMEKDSPWSEIKQQNPTRQETPLIGILTERRQMDIDDSPGNYKLEVELNNCAIVTFNYSIIK</sequence>
<organism evidence="1 2">
    <name type="scientific">Roseateles agri</name>
    <dbReference type="NCBI Taxonomy" id="3098619"/>
    <lineage>
        <taxon>Bacteria</taxon>
        <taxon>Pseudomonadati</taxon>
        <taxon>Pseudomonadota</taxon>
        <taxon>Betaproteobacteria</taxon>
        <taxon>Burkholderiales</taxon>
        <taxon>Sphaerotilaceae</taxon>
        <taxon>Roseateles</taxon>
    </lineage>
</organism>
<protein>
    <submittedName>
        <fullName evidence="1">Uncharacterized protein</fullName>
    </submittedName>
</protein>
<reference evidence="1 2" key="1">
    <citation type="submission" date="2023-11" db="EMBL/GenBank/DDBJ databases">
        <title>Paucibacter sp. nov., isolated from fresh soil in Korea.</title>
        <authorList>
            <person name="Le N.T.T."/>
        </authorList>
    </citation>
    <scope>NUCLEOTIDE SEQUENCE [LARGE SCALE GENOMIC DNA]</scope>
    <source>
        <strain evidence="1 2">R3-3</strain>
    </source>
</reference>
<proteinExistence type="predicted"/>
<evidence type="ECO:0000313" key="2">
    <source>
        <dbReference type="Proteomes" id="UP001285263"/>
    </source>
</evidence>